<evidence type="ECO:0000256" key="3">
    <source>
        <dbReference type="ARBA" id="ARBA00022801"/>
    </source>
</evidence>
<sequence length="554" mass="62331">MLESQDGPLIIQSDMTVLLDNMHPLSEKARDQLGMFAEMLKRPGNWHTYRITALTLWNAAAGGMQANDAVAVLTRYGRYGLPAFAESSIRRLMDRYGKLRMEHRGEQLLLCGSSELLDELLEKKELEAWRKKRSGSEELEVRPEDRGMLKQELTRLGYPVVDLAGYHAGESLTVELRAATRGGKPFALRDYQQQAVERFYREGTVQGGSGVIVLPCGAGKTIVGIAALVQHRSAALILTSNATSVKQWKEELLDKTTLQPSEVGEYTGVTKQVRPITIATYQILTHRKSKDELFRHMKLFSERDWGLIIYDEVHLLPAPVFRMTAEIQATRRLGLTATLVREDGCAEDVFSLVGPKQYDLLWKSVEAKGHIAAVTCTEIRVPLDQGITELYHSAEKKSKLRLAAENPGKLDVIKRLLHRHEGTPTLIIGQYLQQLHRIAETLDVPVITGELPIQERQQLYDRFRSGDVPVLAVSKVANFAVDLPDAAVAIQVSGSYGSRQEEAQRIGRILRPKQGRNEAWFYTIVSDGTNETEFALRRQLFMVEQGYHYELEKG</sequence>
<feature type="domain" description="Helicase C-terminal" evidence="11">
    <location>
        <begin position="412"/>
        <end position="554"/>
    </location>
</feature>
<dbReference type="PANTHER" id="PTHR11274">
    <property type="entry name" value="RAD25/XP-B DNA REPAIR HELICASE"/>
    <property type="match status" value="1"/>
</dbReference>
<dbReference type="PRINTS" id="PR00851">
    <property type="entry name" value="XRODRMPGMNTB"/>
</dbReference>
<name>A0A917MBD0_9BACL</name>
<evidence type="ECO:0000256" key="5">
    <source>
        <dbReference type="ARBA" id="ARBA00022840"/>
    </source>
</evidence>
<dbReference type="Gene3D" id="3.40.50.300">
    <property type="entry name" value="P-loop containing nucleotide triphosphate hydrolases"/>
    <property type="match status" value="2"/>
</dbReference>
<evidence type="ECO:0000259" key="10">
    <source>
        <dbReference type="PROSITE" id="PS51192"/>
    </source>
</evidence>
<dbReference type="PROSITE" id="PS51192">
    <property type="entry name" value="HELICASE_ATP_BIND_1"/>
    <property type="match status" value="1"/>
</dbReference>
<evidence type="ECO:0000256" key="7">
    <source>
        <dbReference type="ARBA" id="ARBA00034617"/>
    </source>
</evidence>
<keyword evidence="5" id="KW-0067">ATP-binding</keyword>
<evidence type="ECO:0000259" key="11">
    <source>
        <dbReference type="PROSITE" id="PS51194"/>
    </source>
</evidence>
<dbReference type="Pfam" id="PF16203">
    <property type="entry name" value="ERCC3_RAD25_C"/>
    <property type="match status" value="1"/>
</dbReference>
<dbReference type="InterPro" id="IPR006935">
    <property type="entry name" value="Helicase/UvrB_N"/>
</dbReference>
<dbReference type="InterPro" id="IPR050615">
    <property type="entry name" value="ATP-dep_DNA_Helicase"/>
</dbReference>
<reference evidence="12 13" key="1">
    <citation type="journal article" date="2014" name="Int. J. Syst. Evol. Microbiol.">
        <title>Complete genome sequence of Corynebacterium casei LMG S-19264T (=DSM 44701T), isolated from a smear-ripened cheese.</title>
        <authorList>
            <consortium name="US DOE Joint Genome Institute (JGI-PGF)"/>
            <person name="Walter F."/>
            <person name="Albersmeier A."/>
            <person name="Kalinowski J."/>
            <person name="Ruckert C."/>
        </authorList>
    </citation>
    <scope>NUCLEOTIDE SEQUENCE [LARGE SCALE GENOMIC DNA]</scope>
    <source>
        <strain evidence="12 13">CGMCC 1.15286</strain>
    </source>
</reference>
<evidence type="ECO:0000256" key="2">
    <source>
        <dbReference type="ARBA" id="ARBA00022741"/>
    </source>
</evidence>
<comment type="catalytic activity">
    <reaction evidence="9">
        <text>ATP + H2O = ADP + phosphate + H(+)</text>
        <dbReference type="Rhea" id="RHEA:13065"/>
        <dbReference type="ChEBI" id="CHEBI:15377"/>
        <dbReference type="ChEBI" id="CHEBI:15378"/>
        <dbReference type="ChEBI" id="CHEBI:30616"/>
        <dbReference type="ChEBI" id="CHEBI:43474"/>
        <dbReference type="ChEBI" id="CHEBI:456216"/>
        <dbReference type="EC" id="5.6.2.4"/>
    </reaction>
</comment>
<proteinExistence type="inferred from homology"/>
<dbReference type="Pfam" id="PF13625">
    <property type="entry name" value="Helicase_C_3"/>
    <property type="match status" value="1"/>
</dbReference>
<dbReference type="EMBL" id="BMHY01000022">
    <property type="protein sequence ID" value="GGG89492.1"/>
    <property type="molecule type" value="Genomic_DNA"/>
</dbReference>
<dbReference type="InterPro" id="IPR032830">
    <property type="entry name" value="XPB/Ssl2_N"/>
</dbReference>
<dbReference type="RefSeq" id="WP_188892922.1">
    <property type="nucleotide sequence ID" value="NZ_BMHY01000022.1"/>
</dbReference>
<evidence type="ECO:0000256" key="8">
    <source>
        <dbReference type="ARBA" id="ARBA00034808"/>
    </source>
</evidence>
<dbReference type="AlphaFoldDB" id="A0A917MBD0"/>
<evidence type="ECO:0000313" key="13">
    <source>
        <dbReference type="Proteomes" id="UP000600247"/>
    </source>
</evidence>
<keyword evidence="6" id="KW-0413">Isomerase</keyword>
<dbReference type="PANTHER" id="PTHR11274:SF0">
    <property type="entry name" value="GENERAL TRANSCRIPTION AND DNA REPAIR FACTOR IIH HELICASE SUBUNIT XPB"/>
    <property type="match status" value="1"/>
</dbReference>
<dbReference type="NCBIfam" id="NF045503">
    <property type="entry name" value="repair_heli_XPB"/>
    <property type="match status" value="1"/>
</dbReference>
<dbReference type="InterPro" id="IPR014001">
    <property type="entry name" value="Helicase_ATP-bd"/>
</dbReference>
<dbReference type="EC" id="5.6.2.4" evidence="8"/>
<feature type="domain" description="Helicase ATP-binding" evidence="10">
    <location>
        <begin position="201"/>
        <end position="357"/>
    </location>
</feature>
<evidence type="ECO:0000313" key="12">
    <source>
        <dbReference type="EMBL" id="GGG89492.1"/>
    </source>
</evidence>
<evidence type="ECO:0000256" key="4">
    <source>
        <dbReference type="ARBA" id="ARBA00022806"/>
    </source>
</evidence>
<evidence type="ECO:0000256" key="9">
    <source>
        <dbReference type="ARBA" id="ARBA00048988"/>
    </source>
</evidence>
<dbReference type="Pfam" id="PF04851">
    <property type="entry name" value="ResIII"/>
    <property type="match status" value="1"/>
</dbReference>
<comment type="similarity">
    <text evidence="1">Belongs to the helicase family. RAD25/XPB subfamily.</text>
</comment>
<keyword evidence="2" id="KW-0547">Nucleotide-binding</keyword>
<dbReference type="InterPro" id="IPR032438">
    <property type="entry name" value="ERCC3_RAD25_C"/>
</dbReference>
<comment type="caution">
    <text evidence="12">The sequence shown here is derived from an EMBL/GenBank/DDBJ whole genome shotgun (WGS) entry which is preliminary data.</text>
</comment>
<dbReference type="PROSITE" id="PS51194">
    <property type="entry name" value="HELICASE_CTER"/>
    <property type="match status" value="1"/>
</dbReference>
<evidence type="ECO:0000256" key="6">
    <source>
        <dbReference type="ARBA" id="ARBA00023235"/>
    </source>
</evidence>
<dbReference type="GO" id="GO:0005524">
    <property type="term" value="F:ATP binding"/>
    <property type="evidence" value="ECO:0007669"/>
    <property type="project" value="UniProtKB-KW"/>
</dbReference>
<dbReference type="GO" id="GO:0003677">
    <property type="term" value="F:DNA binding"/>
    <property type="evidence" value="ECO:0007669"/>
    <property type="project" value="InterPro"/>
</dbReference>
<dbReference type="GO" id="GO:0043138">
    <property type="term" value="F:3'-5' DNA helicase activity"/>
    <property type="evidence" value="ECO:0007669"/>
    <property type="project" value="UniProtKB-EC"/>
</dbReference>
<dbReference type="CDD" id="cd18029">
    <property type="entry name" value="DEXHc_XPB"/>
    <property type="match status" value="1"/>
</dbReference>
<keyword evidence="13" id="KW-1185">Reference proteome</keyword>
<dbReference type="InterPro" id="IPR001650">
    <property type="entry name" value="Helicase_C-like"/>
</dbReference>
<dbReference type="CDD" id="cd18789">
    <property type="entry name" value="SF2_C_XPB"/>
    <property type="match status" value="1"/>
</dbReference>
<accession>A0A917MBD0</accession>
<comment type="catalytic activity">
    <reaction evidence="7">
        <text>Couples ATP hydrolysis with the unwinding of duplex DNA by translocating in the 3'-5' direction.</text>
        <dbReference type="EC" id="5.6.2.4"/>
    </reaction>
</comment>
<keyword evidence="3" id="KW-0378">Hydrolase</keyword>
<evidence type="ECO:0000256" key="1">
    <source>
        <dbReference type="ARBA" id="ARBA00006637"/>
    </source>
</evidence>
<gene>
    <name evidence="12" type="ORF">GCM10010918_55330</name>
</gene>
<dbReference type="SUPFAM" id="SSF52540">
    <property type="entry name" value="P-loop containing nucleoside triphosphate hydrolases"/>
    <property type="match status" value="2"/>
</dbReference>
<organism evidence="12 13">
    <name type="scientific">Paenibacillus radicis</name>
    <name type="common">ex Gao et al. 2016</name>
    <dbReference type="NCBI Taxonomy" id="1737354"/>
    <lineage>
        <taxon>Bacteria</taxon>
        <taxon>Bacillati</taxon>
        <taxon>Bacillota</taxon>
        <taxon>Bacilli</taxon>
        <taxon>Bacillales</taxon>
        <taxon>Paenibacillaceae</taxon>
        <taxon>Paenibacillus</taxon>
    </lineage>
</organism>
<keyword evidence="4 12" id="KW-0347">Helicase</keyword>
<dbReference type="InterPro" id="IPR027417">
    <property type="entry name" value="P-loop_NTPase"/>
</dbReference>
<dbReference type="GO" id="GO:0016787">
    <property type="term" value="F:hydrolase activity"/>
    <property type="evidence" value="ECO:0007669"/>
    <property type="project" value="UniProtKB-KW"/>
</dbReference>
<protein>
    <recommendedName>
        <fullName evidence="8">DNA 3'-5' helicase</fullName>
        <ecNumber evidence="8">5.6.2.4</ecNumber>
    </recommendedName>
</protein>
<dbReference type="SMART" id="SM00487">
    <property type="entry name" value="DEXDc"/>
    <property type="match status" value="1"/>
</dbReference>
<dbReference type="Proteomes" id="UP000600247">
    <property type="component" value="Unassembled WGS sequence"/>
</dbReference>
<dbReference type="SMART" id="SM00490">
    <property type="entry name" value="HELICc"/>
    <property type="match status" value="1"/>
</dbReference>